<keyword evidence="1" id="KW-0808">Transferase</keyword>
<evidence type="ECO:0000313" key="1">
    <source>
        <dbReference type="EMBL" id="MTV81210.1"/>
    </source>
</evidence>
<comment type="caution">
    <text evidence="1">The sequence shown here is derived from an EMBL/GenBank/DDBJ whole genome shotgun (WGS) entry which is preliminary data.</text>
</comment>
<dbReference type="Proteomes" id="UP000466388">
    <property type="component" value="Unassembled WGS sequence"/>
</dbReference>
<evidence type="ECO:0000313" key="2">
    <source>
        <dbReference type="Proteomes" id="UP000466388"/>
    </source>
</evidence>
<protein>
    <submittedName>
        <fullName evidence="1">N-acetyltransferase</fullName>
    </submittedName>
</protein>
<dbReference type="RefSeq" id="WP_155430494.1">
    <property type="nucleotide sequence ID" value="NZ_WNJO01000001.1"/>
</dbReference>
<name>A0A7X3C0Z9_9LACO</name>
<reference evidence="1 2" key="1">
    <citation type="submission" date="2019-11" db="EMBL/GenBank/DDBJ databases">
        <title>Lactobacillus sp. nov. CRM56-3, isolated from fermented tea leaves.</title>
        <authorList>
            <person name="Phuengjayaem S."/>
            <person name="Tanasupawat S."/>
        </authorList>
    </citation>
    <scope>NUCLEOTIDE SEQUENCE [LARGE SCALE GENOMIC DNA]</scope>
    <source>
        <strain evidence="1 2">CRM56-3</strain>
    </source>
</reference>
<dbReference type="EMBL" id="WNJO01000001">
    <property type="protein sequence ID" value="MTV81210.1"/>
    <property type="molecule type" value="Genomic_DNA"/>
</dbReference>
<dbReference type="GO" id="GO:0016740">
    <property type="term" value="F:transferase activity"/>
    <property type="evidence" value="ECO:0007669"/>
    <property type="project" value="UniProtKB-KW"/>
</dbReference>
<gene>
    <name evidence="1" type="ORF">GM612_00900</name>
</gene>
<sequence>MLLKYRADYEKVAMGLLSFVPTLKKIDRLQAELQWYQDSDARQLLLWKDMNQDFSGIVGVEIRPKFVIVRLIALTPAVRDENQTNTILDELQDMYPDQRIMGTLENTAVIARWEARHE</sequence>
<keyword evidence="2" id="KW-1185">Reference proteome</keyword>
<dbReference type="AlphaFoldDB" id="A0A7X3C0Z9"/>
<organism evidence="1 2">
    <name type="scientific">Secundilactobacillus folii</name>
    <dbReference type="NCBI Taxonomy" id="2678357"/>
    <lineage>
        <taxon>Bacteria</taxon>
        <taxon>Bacillati</taxon>
        <taxon>Bacillota</taxon>
        <taxon>Bacilli</taxon>
        <taxon>Lactobacillales</taxon>
        <taxon>Lactobacillaceae</taxon>
        <taxon>Secundilactobacillus</taxon>
    </lineage>
</organism>
<accession>A0A7X3C0Z9</accession>
<proteinExistence type="predicted"/>